<accession>A0A815RDV6</accession>
<dbReference type="GO" id="GO:0005524">
    <property type="term" value="F:ATP binding"/>
    <property type="evidence" value="ECO:0007669"/>
    <property type="project" value="UniProtKB-KW"/>
</dbReference>
<evidence type="ECO:0000313" key="8">
    <source>
        <dbReference type="Proteomes" id="UP000663832"/>
    </source>
</evidence>
<dbReference type="SMART" id="SM00044">
    <property type="entry name" value="CYCc"/>
    <property type="match status" value="1"/>
</dbReference>
<organism evidence="7 8">
    <name type="scientific">Adineta steineri</name>
    <dbReference type="NCBI Taxonomy" id="433720"/>
    <lineage>
        <taxon>Eukaryota</taxon>
        <taxon>Metazoa</taxon>
        <taxon>Spiralia</taxon>
        <taxon>Gnathifera</taxon>
        <taxon>Rotifera</taxon>
        <taxon>Eurotatoria</taxon>
        <taxon>Bdelloidea</taxon>
        <taxon>Adinetida</taxon>
        <taxon>Adinetidae</taxon>
        <taxon>Adineta</taxon>
    </lineage>
</organism>
<dbReference type="OrthoDB" id="194468at2759"/>
<dbReference type="SUPFAM" id="SSF55073">
    <property type="entry name" value="Nucleotide cyclase"/>
    <property type="match status" value="2"/>
</dbReference>
<evidence type="ECO:0000256" key="1">
    <source>
        <dbReference type="ARBA" id="ARBA00022741"/>
    </source>
</evidence>
<dbReference type="CDD" id="cd07302">
    <property type="entry name" value="CHD"/>
    <property type="match status" value="2"/>
</dbReference>
<keyword evidence="2" id="KW-0067">ATP-binding</keyword>
<comment type="caution">
    <text evidence="7">The sequence shown here is derived from an EMBL/GenBank/DDBJ whole genome shotgun (WGS) entry which is preliminary data.</text>
</comment>
<feature type="region of interest" description="Disordered" evidence="4">
    <location>
        <begin position="63"/>
        <end position="95"/>
    </location>
</feature>
<reference evidence="7" key="1">
    <citation type="submission" date="2021-02" db="EMBL/GenBank/DDBJ databases">
        <authorList>
            <person name="Nowell W R."/>
        </authorList>
    </citation>
    <scope>NUCLEOTIDE SEQUENCE</scope>
</reference>
<dbReference type="PANTHER" id="PTHR16305:SF28">
    <property type="entry name" value="GUANYLATE CYCLASE DOMAIN-CONTAINING PROTEIN"/>
    <property type="match status" value="1"/>
</dbReference>
<sequence>MHRKNESSQAKKKISSISRHLSNGNRRKESLRRTWSHDLPSLATNTVKMFVATLHIGATVTESSTDKNNELKQYDNDNGGGDDDDDDNDDDDNDLLNLGQEVQAHIPDIVLNNLNDLIDRKGNISIPNEHKYENSTLLFLDVSGFTSLTEQYSNAAHLGIDQLTRTLNSYFDKLVYEILTHDGDIYKFAGDAILSLWTDETTGPQKALKCALHLQQKCGAYETDVGVILRLKVALAYGSVCALFVGTEDFKHYLLTGDCIKNVNACEQLCEPGDIIITKAIYDKIQSTSTLNCEFVPVSEDIDPKQEHIAVKYSQSRRSSIGEVSDTEEHINNSTMIQDRMDISNQEITNDVTNNNHNRESSENDLPDDELYVKIDVLMKSFLLHCVYQRIERKQSLDYLSELRRVTISFINLDIVNEPTINDNMYENIHKIFVQIYELTKMMGGVLTKGLLFDKGWSFLCVYGLPGYKQGDDTANALKSAQMIHSTIQNQCKFVEKCSIGVTTGLTYCGVVGHRARCEYTVIGRKVNMAARLMCNYPNIISCDQETYYNSRLSSRFFQILPDKTLKGMNNVGVIWHYCDNHDLVHAMEENKTSNYQLNDTKHEDFPLLGRRVELMIVAAQIMLLDEPVNSKNRRRELAAIIFEGEDKIGRSRLLQFIAKSLENSSNVSNASVASFYNNTYIPNDVTMNSNNTNIPIYDNGTEPVSSLNCYSNDCAMIKKPSIHVINYRCQLEQRFNEFSLLRSLLRQLLQFHHDEKTQYEREQYLLRLFDINKTNDLYLRRNLFVLNDLLDVRFRHSHIETENNNDNTLVKTYESNMNEVLLHILNKLIDIPNNIAELYGATSAVNSTNSCPIYLKARLSTSSTASLTAAIPSTTVSKIIFIIDDIHFADESSLKHLLTLGSHQKCLLILSVKPPRKNNNDRSNSNILQSITTDSRVYLRRLPGLELRCLATLGCQMLSVHRLPAKLVKVFNESCNGIPGFCEQIVFDLLSKDKIYIDDNNDSHDQDSGLVEGDPDKILINNPIKTGLFKTFFSRRKQEIKSEQRENEPIFSRICLLRDPTEEDFNADCQQNFQNYIMCRIDRLSEGESLLVKIAAIIGYTFSRTFLWYLVDPQSKKLINIHSCILEMMQRNVIECAFGKQQPVKTRTIKCYCLQNPGGFPSQCRLMAFTHSTIREGINNSLTDGLKRSLTRNAIEYLEKQSTILCLTCGAGKNDSPFLVQEQDGLAKFLKNRQQPAFVDIVKMAALKEIDNAIKNISRTINSPSRTRSNTGVNEPIQSFSVPNANEIVDEENSADHNQKKRRNSVDTSSAKLPPLRRPSTLNPTIVSDDDDDDSDDKNEEICDTKNSPTTHRESNDPNLTLISVYSPDVSPTVEMNVKRAPTSPVSRSSQLFSLFRLPLRRNVSVSESRSELLHKVDGTVSDNKSNKCETIVEVPPPTTRPNKSRVMSFIRYLFCQFTPIGSNATVAPSIEYQTPSDSNDDLNENLPDDTTVQTETHSKAMEVPVPKDYFSHWKKVRKAILPASGKIHRAIPNEDELLAQPMFSLELMKGLSDDLNRLNKQISLTRSFEVLYDESLLFHTFQSYVRHNNLMQYVYDQVQNEEEENIRDLNEYLNEFTSYNDLRICECIDYVMSVYIKLVEYHTNLYDIYEKMADDKRDYSHLKQFDRIMYYRTEICRLLLRCNCLQRLLVEIENGMKFLEKFQNDTNNGDDFIGQYQYLIIKYTYDIFQATLLQRTRAINDSQQLCEKNLKELNQLHEDKIWDKLIINTKFDDPASAKEKRQQFEHSKEHQSKDFSIDSSHTSTTTNSEQFILFTGKYRLEYLLCQYNLLLYDLSRHQSTESITRLIDLQYYTFPLSFSLSCTIILVEYFYCQKDYNQCLALIDKILQFWWPYVSPREKLEFGKLKCLSLIIELKQGSIDSAIVSGYFAKRILTNYHENIFLCESCIYLTFALICEMRVSNIELILQHLEYLSEQTMNCYAKLWYYILVIDVGIELGYELMPITIDLLDNITKYRKKLRPGPNERTLLLVYTDCTLAQIYARLGLLDMSKIHFHLALHQIKYDQMHLSMSDFRLKRALLKLVEIQLLHWYYKKESDENFTKDVFFLHNFNESNHEEFLAWNKTRFCIYQAYYDRLINDYRRQEKLSIDNDYNWETNLHEAEKTATKLDLEWIECLRSAWSLPASEQIHLKTKHSTSDRQVRRPILLTKHSNRRIIRPAIPHIRTTAKNDINLEKNPDDQFSIMNNSSHQKFVDWRSCLNNNSPHFQLYILPVKV</sequence>
<dbReference type="GO" id="GO:0005737">
    <property type="term" value="C:cytoplasm"/>
    <property type="evidence" value="ECO:0007669"/>
    <property type="project" value="TreeGrafter"/>
</dbReference>
<feature type="region of interest" description="Disordered" evidence="4">
    <location>
        <begin position="1"/>
        <end position="33"/>
    </location>
</feature>
<name>A0A815RDV6_9BILA</name>
<evidence type="ECO:0000256" key="4">
    <source>
        <dbReference type="SAM" id="MobiDB-lite"/>
    </source>
</evidence>
<evidence type="ECO:0000256" key="3">
    <source>
        <dbReference type="ARBA" id="ARBA00023239"/>
    </source>
</evidence>
<proteinExistence type="predicted"/>
<dbReference type="Gene3D" id="3.30.70.1230">
    <property type="entry name" value="Nucleotide cyclase"/>
    <property type="match status" value="2"/>
</dbReference>
<evidence type="ECO:0000256" key="2">
    <source>
        <dbReference type="ARBA" id="ARBA00022840"/>
    </source>
</evidence>
<feature type="compositionally biased region" description="Acidic residues" evidence="4">
    <location>
        <begin position="80"/>
        <end position="94"/>
    </location>
</feature>
<protein>
    <recommendedName>
        <fullName evidence="5">Guanylate cyclase domain-containing protein</fullName>
    </recommendedName>
</protein>
<dbReference type="FunFam" id="3.30.70.1230:FF:000017">
    <property type="entry name" value="Adenylate cyclase type 10"/>
    <property type="match status" value="1"/>
</dbReference>
<feature type="domain" description="Guanylate cyclase" evidence="5">
    <location>
        <begin position="456"/>
        <end position="534"/>
    </location>
</feature>
<dbReference type="PANTHER" id="PTHR16305">
    <property type="entry name" value="TESTICULAR SOLUBLE ADENYLYL CYCLASE"/>
    <property type="match status" value="1"/>
</dbReference>
<dbReference type="EMBL" id="CAJNOI010000430">
    <property type="protein sequence ID" value="CAF1276687.1"/>
    <property type="molecule type" value="Genomic_DNA"/>
</dbReference>
<feature type="compositionally biased region" description="Acidic residues" evidence="4">
    <location>
        <begin position="1329"/>
        <end position="1340"/>
    </location>
</feature>
<evidence type="ECO:0000259" key="5">
    <source>
        <dbReference type="PROSITE" id="PS50125"/>
    </source>
</evidence>
<dbReference type="Pfam" id="PF00211">
    <property type="entry name" value="Guanylate_cyc"/>
    <property type="match status" value="2"/>
</dbReference>
<feature type="compositionally biased region" description="Polar residues" evidence="4">
    <location>
        <begin position="1262"/>
        <end position="1285"/>
    </location>
</feature>
<feature type="compositionally biased region" description="Basic and acidic residues" evidence="4">
    <location>
        <begin position="1784"/>
        <end position="1798"/>
    </location>
</feature>
<feature type="domain" description="Guanylate cyclase" evidence="5">
    <location>
        <begin position="136"/>
        <end position="267"/>
    </location>
</feature>
<dbReference type="GO" id="GO:0009190">
    <property type="term" value="P:cyclic nucleotide biosynthetic process"/>
    <property type="evidence" value="ECO:0007669"/>
    <property type="project" value="InterPro"/>
</dbReference>
<dbReference type="InterPro" id="IPR001054">
    <property type="entry name" value="A/G_cyclase"/>
</dbReference>
<feature type="region of interest" description="Disordered" evidence="4">
    <location>
        <begin position="1262"/>
        <end position="1361"/>
    </location>
</feature>
<feature type="region of interest" description="Disordered" evidence="4">
    <location>
        <begin position="1784"/>
        <end position="1805"/>
    </location>
</feature>
<dbReference type="PROSITE" id="PS50125">
    <property type="entry name" value="GUANYLATE_CYCLASE_2"/>
    <property type="match status" value="2"/>
</dbReference>
<evidence type="ECO:0000313" key="6">
    <source>
        <dbReference type="EMBL" id="CAF1276687.1"/>
    </source>
</evidence>
<dbReference type="Proteomes" id="UP000663832">
    <property type="component" value="Unassembled WGS sequence"/>
</dbReference>
<dbReference type="GO" id="GO:0004016">
    <property type="term" value="F:adenylate cyclase activity"/>
    <property type="evidence" value="ECO:0007669"/>
    <property type="project" value="TreeGrafter"/>
</dbReference>
<dbReference type="GO" id="GO:0035556">
    <property type="term" value="P:intracellular signal transduction"/>
    <property type="evidence" value="ECO:0007669"/>
    <property type="project" value="InterPro"/>
</dbReference>
<keyword evidence="8" id="KW-1185">Reference proteome</keyword>
<keyword evidence="1" id="KW-0547">Nucleotide-binding</keyword>
<evidence type="ECO:0000313" key="7">
    <source>
        <dbReference type="EMBL" id="CAF1475236.1"/>
    </source>
</evidence>
<gene>
    <name evidence="6" type="ORF">BJG266_LOCUS30969</name>
    <name evidence="7" type="ORF">QVE165_LOCUS41865</name>
</gene>
<dbReference type="EMBL" id="CAJNOM010000506">
    <property type="protein sequence ID" value="CAF1475236.1"/>
    <property type="molecule type" value="Genomic_DNA"/>
</dbReference>
<feature type="compositionally biased region" description="Basic and acidic residues" evidence="4">
    <location>
        <begin position="64"/>
        <end position="75"/>
    </location>
</feature>
<keyword evidence="3" id="KW-0456">Lyase</keyword>
<dbReference type="Proteomes" id="UP000663877">
    <property type="component" value="Unassembled WGS sequence"/>
</dbReference>
<dbReference type="InterPro" id="IPR029787">
    <property type="entry name" value="Nucleotide_cyclase"/>
</dbReference>